<sequence length="152" mass="16617">MVQEENKAFQEENALLKSKVEILKSDQRNTTESQSRFCVPIPSIQSLDSTLTTNLGQRPAVTRMPTKKKIHQRSTTTTTGVDGSITGVTSVPDRSIPMPCAQEGQLRTSGPIPPSVLISNAPIVPSAGQAVTITLEEMIKKWFQGSLKAWRL</sequence>
<protein>
    <submittedName>
        <fullName evidence="2">Uncharacterized protein</fullName>
    </submittedName>
</protein>
<reference evidence="2" key="1">
    <citation type="submission" date="2018-11" db="EMBL/GenBank/DDBJ databases">
        <authorList>
            <person name="Grassa J C."/>
        </authorList>
    </citation>
    <scope>NUCLEOTIDE SEQUENCE [LARGE SCALE GENOMIC DNA]</scope>
</reference>
<reference evidence="2" key="2">
    <citation type="submission" date="2021-03" db="UniProtKB">
        <authorList>
            <consortium name="EnsemblPlants"/>
        </authorList>
    </citation>
    <scope>IDENTIFICATION</scope>
</reference>
<organism evidence="2 3">
    <name type="scientific">Cannabis sativa</name>
    <name type="common">Hemp</name>
    <name type="synonym">Marijuana</name>
    <dbReference type="NCBI Taxonomy" id="3483"/>
    <lineage>
        <taxon>Eukaryota</taxon>
        <taxon>Viridiplantae</taxon>
        <taxon>Streptophyta</taxon>
        <taxon>Embryophyta</taxon>
        <taxon>Tracheophyta</taxon>
        <taxon>Spermatophyta</taxon>
        <taxon>Magnoliopsida</taxon>
        <taxon>eudicotyledons</taxon>
        <taxon>Gunneridae</taxon>
        <taxon>Pentapetalae</taxon>
        <taxon>rosids</taxon>
        <taxon>fabids</taxon>
        <taxon>Rosales</taxon>
        <taxon>Cannabaceae</taxon>
        <taxon>Cannabis</taxon>
    </lineage>
</organism>
<feature type="compositionally biased region" description="Low complexity" evidence="1">
    <location>
        <begin position="74"/>
        <end position="91"/>
    </location>
</feature>
<evidence type="ECO:0000313" key="3">
    <source>
        <dbReference type="Proteomes" id="UP000596661"/>
    </source>
</evidence>
<evidence type="ECO:0000313" key="2">
    <source>
        <dbReference type="EnsemblPlants" id="cds.evm.model.02.328"/>
    </source>
</evidence>
<dbReference type="Proteomes" id="UP000596661">
    <property type="component" value="Chromosome 2"/>
</dbReference>
<feature type="region of interest" description="Disordered" evidence="1">
    <location>
        <begin position="54"/>
        <end position="97"/>
    </location>
</feature>
<proteinExistence type="predicted"/>
<dbReference type="AlphaFoldDB" id="A0A803P0L0"/>
<dbReference type="Gramene" id="evm.model.02.328">
    <property type="protein sequence ID" value="cds.evm.model.02.328"/>
    <property type="gene ID" value="evm.TU.02.328"/>
</dbReference>
<dbReference type="EnsemblPlants" id="evm.model.02.328">
    <property type="protein sequence ID" value="cds.evm.model.02.328"/>
    <property type="gene ID" value="evm.TU.02.328"/>
</dbReference>
<keyword evidence="3" id="KW-1185">Reference proteome</keyword>
<name>A0A803P0L0_CANSA</name>
<dbReference type="EMBL" id="UZAU01000100">
    <property type="status" value="NOT_ANNOTATED_CDS"/>
    <property type="molecule type" value="Genomic_DNA"/>
</dbReference>
<evidence type="ECO:0000256" key="1">
    <source>
        <dbReference type="SAM" id="MobiDB-lite"/>
    </source>
</evidence>
<accession>A0A803P0L0</accession>